<dbReference type="STRING" id="1732.SAMN02910417_00733"/>
<dbReference type="AlphaFoldDB" id="A0A1G6AMM3"/>
<evidence type="ECO:0000313" key="2">
    <source>
        <dbReference type="Proteomes" id="UP000199228"/>
    </source>
</evidence>
<dbReference type="Proteomes" id="UP000199228">
    <property type="component" value="Unassembled WGS sequence"/>
</dbReference>
<reference evidence="1 2" key="1">
    <citation type="submission" date="2016-10" db="EMBL/GenBank/DDBJ databases">
        <authorList>
            <person name="de Groot N.N."/>
        </authorList>
    </citation>
    <scope>NUCLEOTIDE SEQUENCE [LARGE SCALE GENOMIC DNA]</scope>
    <source>
        <strain evidence="1 2">DSM 3217</strain>
    </source>
</reference>
<organism evidence="1 2">
    <name type="scientific">Eubacterium oxidoreducens</name>
    <dbReference type="NCBI Taxonomy" id="1732"/>
    <lineage>
        <taxon>Bacteria</taxon>
        <taxon>Bacillati</taxon>
        <taxon>Bacillota</taxon>
        <taxon>Clostridia</taxon>
        <taxon>Eubacteriales</taxon>
        <taxon>Eubacteriaceae</taxon>
        <taxon>Eubacterium</taxon>
    </lineage>
</organism>
<protein>
    <submittedName>
        <fullName evidence="1">Uncharacterized protein</fullName>
    </submittedName>
</protein>
<dbReference type="EMBL" id="FMXR01000006">
    <property type="protein sequence ID" value="SDB09648.1"/>
    <property type="molecule type" value="Genomic_DNA"/>
</dbReference>
<dbReference type="RefSeq" id="WP_090172313.1">
    <property type="nucleotide sequence ID" value="NZ_FMXR01000006.1"/>
</dbReference>
<sequence length="101" mass="11714">MRSVKQIYTLGFLEEQIDELLKMILHGDAIGNLYLVMLGKRKEEPIVIYPAWMSVAHLIEEDVLVGFADGKENAFRLVESIISDIYEETYDVNVIEYFQNK</sequence>
<gene>
    <name evidence="1" type="ORF">SAMN02910417_00733</name>
</gene>
<keyword evidence="2" id="KW-1185">Reference proteome</keyword>
<name>A0A1G6AMM3_EUBOX</name>
<evidence type="ECO:0000313" key="1">
    <source>
        <dbReference type="EMBL" id="SDB09648.1"/>
    </source>
</evidence>
<proteinExistence type="predicted"/>
<dbReference type="OrthoDB" id="2085859at2"/>
<accession>A0A1G6AMM3</accession>